<protein>
    <submittedName>
        <fullName evidence="1">Uncharacterized protein</fullName>
    </submittedName>
</protein>
<sequence>MKRSEASPPSSSLRSDTNSRSKQKKMLSVRLLLLSFCSVSLLSPGAGLGKHRLCGVQLVEALLLVCGDKGLFYQPGRRGRDEDIRVMMTDGAVSRQVMRKEESAVSEVTEISFNSFKDLAAVRKRQLIKLCPGKSRDRRCSDGVEEEEEDFAADKRTIGLRRYHGNGQTI</sequence>
<dbReference type="Proteomes" id="UP000829447">
    <property type="component" value="Linkage Group LG13"/>
</dbReference>
<dbReference type="EMBL" id="CM040466">
    <property type="protein sequence ID" value="MCI4384687.1"/>
    <property type="molecule type" value="Genomic_DNA"/>
</dbReference>
<organism evidence="1 2">
    <name type="scientific">Pangasianodon gigas</name>
    <name type="common">Mekong giant catfish</name>
    <name type="synonym">Pangasius gigas</name>
    <dbReference type="NCBI Taxonomy" id="30993"/>
    <lineage>
        <taxon>Eukaryota</taxon>
        <taxon>Metazoa</taxon>
        <taxon>Chordata</taxon>
        <taxon>Craniata</taxon>
        <taxon>Vertebrata</taxon>
        <taxon>Euteleostomi</taxon>
        <taxon>Actinopterygii</taxon>
        <taxon>Neopterygii</taxon>
        <taxon>Teleostei</taxon>
        <taxon>Ostariophysi</taxon>
        <taxon>Siluriformes</taxon>
        <taxon>Pangasiidae</taxon>
        <taxon>Pangasianodon</taxon>
    </lineage>
</organism>
<reference evidence="1 2" key="1">
    <citation type="journal article" date="2022" name="bioRxiv">
        <title>An ancient truncated duplication of the anti-Mullerian hormone receptor type 2 gene is a potential conserved master sex determinant in the Pangasiidae catfish family.</title>
        <authorList>
            <person name="Wen M."/>
            <person name="Pan Q."/>
            <person name="Jouanno E."/>
            <person name="Montfort J."/>
            <person name="Zahm M."/>
            <person name="Cabau C."/>
            <person name="Klopp C."/>
            <person name="Iampietro C."/>
            <person name="Roques C."/>
            <person name="Bouchez O."/>
            <person name="Castinel A."/>
            <person name="Donnadieu C."/>
            <person name="Parrinello H."/>
            <person name="Poncet C."/>
            <person name="Belmonte E."/>
            <person name="Gautier V."/>
            <person name="Avarre J.-C."/>
            <person name="Dugue R."/>
            <person name="Gustiano R."/>
            <person name="Ha T.T.T."/>
            <person name="Campet M."/>
            <person name="Sriphairoj K."/>
            <person name="Ribolli J."/>
            <person name="de Almeida F.L."/>
            <person name="Desvignes T."/>
            <person name="Postlethwait J.H."/>
            <person name="Bucao C.F."/>
            <person name="Robinson-Rechavi M."/>
            <person name="Bobe J."/>
            <person name="Herpin A."/>
            <person name="Guiguen Y."/>
        </authorList>
    </citation>
    <scope>NUCLEOTIDE SEQUENCE [LARGE SCALE GENOMIC DNA]</scope>
    <source>
        <strain evidence="1">YG-Dec2019</strain>
    </source>
</reference>
<name>A0ACC5X0E1_PANGG</name>
<gene>
    <name evidence="1" type="ORF">PGIGA_G00041690</name>
</gene>
<accession>A0ACC5X0E1</accession>
<evidence type="ECO:0000313" key="1">
    <source>
        <dbReference type="EMBL" id="MCI4384687.1"/>
    </source>
</evidence>
<comment type="caution">
    <text evidence="1">The sequence shown here is derived from an EMBL/GenBank/DDBJ whole genome shotgun (WGS) entry which is preliminary data.</text>
</comment>
<evidence type="ECO:0000313" key="2">
    <source>
        <dbReference type="Proteomes" id="UP000829447"/>
    </source>
</evidence>
<proteinExistence type="predicted"/>
<keyword evidence="2" id="KW-1185">Reference proteome</keyword>